<evidence type="ECO:0000313" key="12">
    <source>
        <dbReference type="EMBL" id="KAK4268968.1"/>
    </source>
</evidence>
<evidence type="ECO:0000256" key="8">
    <source>
        <dbReference type="ARBA" id="ARBA00023159"/>
    </source>
</evidence>
<dbReference type="GO" id="GO:0005634">
    <property type="term" value="C:nucleus"/>
    <property type="evidence" value="ECO:0007669"/>
    <property type="project" value="UniProtKB-SubCell"/>
</dbReference>
<dbReference type="Proteomes" id="UP001293593">
    <property type="component" value="Unassembled WGS sequence"/>
</dbReference>
<sequence>MATTLSHFPQSSSPSNSWLPPSDAYANMAETTMAPADLALAERSMPVGCRFHPTDQELVGHYLGHKLRADDPFIHDTIPEFGLCKGEPWDLLEWATSASAVKFDESQCYFFSPRDPKYSNSTRSNRATLGGFWKLTGRDRKITSKGTNKVIGTKKTLVYYEGRVPRAIKTNWITHEYEYHDDKLSHDQRSHVLCWLRKDNEKKTKQKTHQLVDDYGSQAIICMNSDEHCMSSMIQGSSESSEVIDSMIQMPFGSNEAVESMIQVSSQSNRTIDSMIQIPFESNEVIDSLIELSSQSNGAIDPMIQILFESNEVVDSSQSNEAIDSMIQKLFESRL</sequence>
<keyword evidence="5" id="KW-0805">Transcription regulation</keyword>
<feature type="domain" description="NAC" evidence="11">
    <location>
        <begin position="45"/>
        <end position="199"/>
    </location>
</feature>
<dbReference type="PANTHER" id="PTHR31744:SF216">
    <property type="entry name" value="NAC TRANSCRIPTION FACTOR"/>
    <property type="match status" value="1"/>
</dbReference>
<evidence type="ECO:0000256" key="7">
    <source>
        <dbReference type="ARBA" id="ARBA00023136"/>
    </source>
</evidence>
<dbReference type="AlphaFoldDB" id="A0AAE1JG89"/>
<keyword evidence="9" id="KW-0804">Transcription</keyword>
<keyword evidence="10" id="KW-0539">Nucleus</keyword>
<evidence type="ECO:0000256" key="4">
    <source>
        <dbReference type="ARBA" id="ARBA00022989"/>
    </source>
</evidence>
<evidence type="ECO:0000259" key="11">
    <source>
        <dbReference type="PROSITE" id="PS51005"/>
    </source>
</evidence>
<comment type="subcellular location">
    <subcellularLocation>
        <location evidence="2">Membrane</location>
        <topology evidence="2">Single-pass membrane protein</topology>
    </subcellularLocation>
    <subcellularLocation>
        <location evidence="1">Nucleus</location>
    </subcellularLocation>
</comment>
<evidence type="ECO:0000256" key="5">
    <source>
        <dbReference type="ARBA" id="ARBA00023015"/>
    </source>
</evidence>
<dbReference type="InterPro" id="IPR036093">
    <property type="entry name" value="NAC_dom_sf"/>
</dbReference>
<dbReference type="EMBL" id="JAWXYG010000006">
    <property type="protein sequence ID" value="KAK4268968.1"/>
    <property type="molecule type" value="Genomic_DNA"/>
</dbReference>
<dbReference type="GO" id="GO:0006355">
    <property type="term" value="P:regulation of DNA-templated transcription"/>
    <property type="evidence" value="ECO:0007669"/>
    <property type="project" value="InterPro"/>
</dbReference>
<keyword evidence="3" id="KW-0812">Transmembrane</keyword>
<organism evidence="12 13">
    <name type="scientific">Acacia crassicarpa</name>
    <name type="common">northern wattle</name>
    <dbReference type="NCBI Taxonomy" id="499986"/>
    <lineage>
        <taxon>Eukaryota</taxon>
        <taxon>Viridiplantae</taxon>
        <taxon>Streptophyta</taxon>
        <taxon>Embryophyta</taxon>
        <taxon>Tracheophyta</taxon>
        <taxon>Spermatophyta</taxon>
        <taxon>Magnoliopsida</taxon>
        <taxon>eudicotyledons</taxon>
        <taxon>Gunneridae</taxon>
        <taxon>Pentapetalae</taxon>
        <taxon>rosids</taxon>
        <taxon>fabids</taxon>
        <taxon>Fabales</taxon>
        <taxon>Fabaceae</taxon>
        <taxon>Caesalpinioideae</taxon>
        <taxon>mimosoid clade</taxon>
        <taxon>Acacieae</taxon>
        <taxon>Acacia</taxon>
    </lineage>
</organism>
<name>A0AAE1JG89_9FABA</name>
<accession>A0AAE1JG89</accession>
<evidence type="ECO:0000313" key="13">
    <source>
        <dbReference type="Proteomes" id="UP001293593"/>
    </source>
</evidence>
<evidence type="ECO:0000256" key="6">
    <source>
        <dbReference type="ARBA" id="ARBA00023125"/>
    </source>
</evidence>
<reference evidence="12" key="1">
    <citation type="submission" date="2023-10" db="EMBL/GenBank/DDBJ databases">
        <title>Chromosome-level genome of the transformable northern wattle, Acacia crassicarpa.</title>
        <authorList>
            <person name="Massaro I."/>
            <person name="Sinha N.R."/>
            <person name="Poethig S."/>
            <person name="Leichty A.R."/>
        </authorList>
    </citation>
    <scope>NUCLEOTIDE SEQUENCE</scope>
    <source>
        <strain evidence="12">Acra3RX</strain>
        <tissue evidence="12">Leaf</tissue>
    </source>
</reference>
<keyword evidence="8" id="KW-0010">Activator</keyword>
<evidence type="ECO:0000256" key="2">
    <source>
        <dbReference type="ARBA" id="ARBA00004167"/>
    </source>
</evidence>
<keyword evidence="7" id="KW-0472">Membrane</keyword>
<keyword evidence="4" id="KW-1133">Transmembrane helix</keyword>
<dbReference type="Pfam" id="PF02365">
    <property type="entry name" value="NAM"/>
    <property type="match status" value="1"/>
</dbReference>
<dbReference type="PROSITE" id="PS51005">
    <property type="entry name" value="NAC"/>
    <property type="match status" value="1"/>
</dbReference>
<protein>
    <recommendedName>
        <fullName evidence="11">NAC domain-containing protein</fullName>
    </recommendedName>
</protein>
<keyword evidence="6" id="KW-0238">DNA-binding</keyword>
<dbReference type="GO" id="GO:0000976">
    <property type="term" value="F:transcription cis-regulatory region binding"/>
    <property type="evidence" value="ECO:0007669"/>
    <property type="project" value="UniProtKB-ARBA"/>
</dbReference>
<proteinExistence type="predicted"/>
<dbReference type="Gene3D" id="2.170.150.80">
    <property type="entry name" value="NAC domain"/>
    <property type="match status" value="1"/>
</dbReference>
<dbReference type="SUPFAM" id="SSF101941">
    <property type="entry name" value="NAC domain"/>
    <property type="match status" value="1"/>
</dbReference>
<evidence type="ECO:0000256" key="3">
    <source>
        <dbReference type="ARBA" id="ARBA00022692"/>
    </source>
</evidence>
<dbReference type="PANTHER" id="PTHR31744">
    <property type="entry name" value="PROTEIN CUP-SHAPED COTYLEDON 2-RELATED"/>
    <property type="match status" value="1"/>
</dbReference>
<evidence type="ECO:0000256" key="10">
    <source>
        <dbReference type="ARBA" id="ARBA00023242"/>
    </source>
</evidence>
<dbReference type="GO" id="GO:0016020">
    <property type="term" value="C:membrane"/>
    <property type="evidence" value="ECO:0007669"/>
    <property type="project" value="UniProtKB-SubCell"/>
</dbReference>
<gene>
    <name evidence="12" type="ORF">QN277_022185</name>
</gene>
<dbReference type="InterPro" id="IPR003441">
    <property type="entry name" value="NAC-dom"/>
</dbReference>
<evidence type="ECO:0000256" key="1">
    <source>
        <dbReference type="ARBA" id="ARBA00004123"/>
    </source>
</evidence>
<comment type="caution">
    <text evidence="12">The sequence shown here is derived from an EMBL/GenBank/DDBJ whole genome shotgun (WGS) entry which is preliminary data.</text>
</comment>
<keyword evidence="13" id="KW-1185">Reference proteome</keyword>
<evidence type="ECO:0000256" key="9">
    <source>
        <dbReference type="ARBA" id="ARBA00023163"/>
    </source>
</evidence>